<accession>K6WSA1</accession>
<proteinExistence type="predicted"/>
<reference evidence="3 4" key="1">
    <citation type="submission" date="2012-08" db="EMBL/GenBank/DDBJ databases">
        <title>Whole genome shotgun sequence of Kineosphaera limosa NBRC 100340.</title>
        <authorList>
            <person name="Yoshida I."/>
            <person name="Isaki S."/>
            <person name="Hosoyama A."/>
            <person name="Tsuchikane K."/>
            <person name="Katsumata H."/>
            <person name="Ando Y."/>
            <person name="Ohji S."/>
            <person name="Hamada M."/>
            <person name="Tamura T."/>
            <person name="Yamazoe A."/>
            <person name="Yamazaki S."/>
            <person name="Fujita N."/>
        </authorList>
    </citation>
    <scope>NUCLEOTIDE SEQUENCE [LARGE SCALE GENOMIC DNA]</scope>
    <source>
        <strain evidence="3 4">NBRC 100340</strain>
    </source>
</reference>
<dbReference type="InterPro" id="IPR010982">
    <property type="entry name" value="Lambda_DNA-bd_dom_sf"/>
</dbReference>
<dbReference type="GO" id="GO:0003677">
    <property type="term" value="F:DNA binding"/>
    <property type="evidence" value="ECO:0007669"/>
    <property type="project" value="UniProtKB-KW"/>
</dbReference>
<protein>
    <submittedName>
        <fullName evidence="3">Putative Xre family DNA-binding protein</fullName>
    </submittedName>
</protein>
<organism evidence="3 4">
    <name type="scientific">Kineosphaera limosa NBRC 100340</name>
    <dbReference type="NCBI Taxonomy" id="1184609"/>
    <lineage>
        <taxon>Bacteria</taxon>
        <taxon>Bacillati</taxon>
        <taxon>Actinomycetota</taxon>
        <taxon>Actinomycetes</taxon>
        <taxon>Micrococcales</taxon>
        <taxon>Dermatophilaceae</taxon>
        <taxon>Kineosphaera</taxon>
    </lineage>
</organism>
<feature type="domain" description="HTH cro/C1-type" evidence="2">
    <location>
        <begin position="14"/>
        <end position="68"/>
    </location>
</feature>
<evidence type="ECO:0000256" key="1">
    <source>
        <dbReference type="ARBA" id="ARBA00023125"/>
    </source>
</evidence>
<gene>
    <name evidence="3" type="ORF">KILIM_015_00370</name>
</gene>
<dbReference type="CDD" id="cd00093">
    <property type="entry name" value="HTH_XRE"/>
    <property type="match status" value="1"/>
</dbReference>
<dbReference type="SUPFAM" id="SSF47413">
    <property type="entry name" value="lambda repressor-like DNA-binding domains"/>
    <property type="match status" value="1"/>
</dbReference>
<comment type="caution">
    <text evidence="3">The sequence shown here is derived from an EMBL/GenBank/DDBJ whole genome shotgun (WGS) entry which is preliminary data.</text>
</comment>
<name>K6WSA1_9MICO</name>
<evidence type="ECO:0000259" key="2">
    <source>
        <dbReference type="PROSITE" id="PS50943"/>
    </source>
</evidence>
<sequence length="81" mass="8928">MTYVMPNDALINTVRETRRARRMTQADLAGAVGVSRQTIVSIEGGDYAPSVLLALRIAHVLEHPIDQLFAIDHSRLEATDV</sequence>
<dbReference type="AlphaFoldDB" id="K6WSA1"/>
<dbReference type="Gene3D" id="1.10.260.40">
    <property type="entry name" value="lambda repressor-like DNA-binding domains"/>
    <property type="match status" value="1"/>
</dbReference>
<dbReference type="InterPro" id="IPR001387">
    <property type="entry name" value="Cro/C1-type_HTH"/>
</dbReference>
<dbReference type="SMART" id="SM00530">
    <property type="entry name" value="HTH_XRE"/>
    <property type="match status" value="1"/>
</dbReference>
<dbReference type="PANTHER" id="PTHR46558:SF4">
    <property type="entry name" value="DNA-BIDING PHAGE PROTEIN"/>
    <property type="match status" value="1"/>
</dbReference>
<evidence type="ECO:0000313" key="4">
    <source>
        <dbReference type="Proteomes" id="UP000008366"/>
    </source>
</evidence>
<dbReference type="EMBL" id="BAHD01000015">
    <property type="protein sequence ID" value="GAB94977.1"/>
    <property type="molecule type" value="Genomic_DNA"/>
</dbReference>
<dbReference type="STRING" id="1184609.KILIM_015_00370"/>
<keyword evidence="4" id="KW-1185">Reference proteome</keyword>
<dbReference type="PANTHER" id="PTHR46558">
    <property type="entry name" value="TRACRIPTIONAL REGULATORY PROTEIN-RELATED-RELATED"/>
    <property type="match status" value="1"/>
</dbReference>
<evidence type="ECO:0000313" key="3">
    <source>
        <dbReference type="EMBL" id="GAB94977.1"/>
    </source>
</evidence>
<dbReference type="PROSITE" id="PS50943">
    <property type="entry name" value="HTH_CROC1"/>
    <property type="match status" value="1"/>
</dbReference>
<dbReference type="Proteomes" id="UP000008366">
    <property type="component" value="Unassembled WGS sequence"/>
</dbReference>
<keyword evidence="1 3" id="KW-0238">DNA-binding</keyword>
<dbReference type="eggNOG" id="COG1476">
    <property type="taxonomic scope" value="Bacteria"/>
</dbReference>
<dbReference type="Pfam" id="PF01381">
    <property type="entry name" value="HTH_3"/>
    <property type="match status" value="1"/>
</dbReference>